<keyword evidence="8 20" id="KW-0812">Transmembrane</keyword>
<feature type="transmembrane region" description="Helical" evidence="20">
    <location>
        <begin position="50"/>
        <end position="72"/>
    </location>
</feature>
<dbReference type="InterPro" id="IPR014387">
    <property type="entry name" value="CDP_diag_ino_3_P_euk"/>
</dbReference>
<evidence type="ECO:0000256" key="11">
    <source>
        <dbReference type="ARBA" id="ARBA00022989"/>
    </source>
</evidence>
<keyword evidence="13 18" id="KW-0472">Membrane</keyword>
<comment type="subcellular location">
    <subcellularLocation>
        <location evidence="3">Membrane</location>
        <topology evidence="3">Multi-pass membrane protein</topology>
    </subcellularLocation>
</comment>
<dbReference type="GO" id="GO:0003881">
    <property type="term" value="F:CDP-diacylglycerol-inositol 3-phosphatidyltransferase activity"/>
    <property type="evidence" value="ECO:0007669"/>
    <property type="project" value="UniProtKB-UniRule"/>
</dbReference>
<evidence type="ECO:0000256" key="13">
    <source>
        <dbReference type="ARBA" id="ARBA00023136"/>
    </source>
</evidence>
<evidence type="ECO:0000256" key="6">
    <source>
        <dbReference type="ARBA" id="ARBA00022516"/>
    </source>
</evidence>
<comment type="catalytic activity">
    <reaction evidence="18">
        <text>a CDP-1,2-diacyl-sn-glycerol + myo-inositol = a 1,2-diacyl-sn-glycero-3-phospho-(1D-myo-inositol) + CMP + H(+)</text>
        <dbReference type="Rhea" id="RHEA:11580"/>
        <dbReference type="ChEBI" id="CHEBI:15378"/>
        <dbReference type="ChEBI" id="CHEBI:17268"/>
        <dbReference type="ChEBI" id="CHEBI:57880"/>
        <dbReference type="ChEBI" id="CHEBI:58332"/>
        <dbReference type="ChEBI" id="CHEBI:60377"/>
        <dbReference type="EC" id="2.7.8.11"/>
    </reaction>
</comment>
<evidence type="ECO:0000256" key="7">
    <source>
        <dbReference type="ARBA" id="ARBA00022679"/>
    </source>
</evidence>
<evidence type="ECO:0000256" key="18">
    <source>
        <dbReference type="PIRNR" id="PIRNR000848"/>
    </source>
</evidence>
<feature type="transmembrane region" description="Helical" evidence="20">
    <location>
        <begin position="183"/>
        <end position="206"/>
    </location>
</feature>
<feature type="transmembrane region" description="Helical" evidence="20">
    <location>
        <begin position="218"/>
        <end position="243"/>
    </location>
</feature>
<evidence type="ECO:0000256" key="16">
    <source>
        <dbReference type="ARBA" id="ARBA00023264"/>
    </source>
</evidence>
<comment type="cofactor">
    <cofactor evidence="1">
        <name>Mn(2+)</name>
        <dbReference type="ChEBI" id="CHEBI:29035"/>
    </cofactor>
</comment>
<evidence type="ECO:0000256" key="14">
    <source>
        <dbReference type="ARBA" id="ARBA00023209"/>
    </source>
</evidence>
<dbReference type="EMBL" id="JACEFF010000019">
    <property type="protein sequence ID" value="KAH9645570.1"/>
    <property type="molecule type" value="Genomic_DNA"/>
</dbReference>
<keyword evidence="15" id="KW-0464">Manganese</keyword>
<keyword evidence="16 18" id="KW-1208">Phospholipid metabolism</keyword>
<evidence type="ECO:0000313" key="22">
    <source>
        <dbReference type="Proteomes" id="UP000814243"/>
    </source>
</evidence>
<proteinExistence type="inferred from homology"/>
<keyword evidence="14 18" id="KW-0594">Phospholipid biosynthesis</keyword>
<keyword evidence="10" id="KW-0460">Magnesium</keyword>
<dbReference type="GO" id="GO:0046872">
    <property type="term" value="F:metal ion binding"/>
    <property type="evidence" value="ECO:0007669"/>
    <property type="project" value="UniProtKB-KW"/>
</dbReference>
<dbReference type="Gene3D" id="1.20.120.1760">
    <property type="match status" value="1"/>
</dbReference>
<dbReference type="Pfam" id="PF01066">
    <property type="entry name" value="CDP-OH_P_transf"/>
    <property type="match status" value="1"/>
</dbReference>
<keyword evidence="12 18" id="KW-0443">Lipid metabolism</keyword>
<dbReference type="InterPro" id="IPR048254">
    <property type="entry name" value="CDP_ALCOHOL_P_TRANSF_CS"/>
</dbReference>
<dbReference type="Proteomes" id="UP000814243">
    <property type="component" value="Unassembled WGS sequence"/>
</dbReference>
<dbReference type="GO" id="GO:0016020">
    <property type="term" value="C:membrane"/>
    <property type="evidence" value="ECO:0007669"/>
    <property type="project" value="UniProtKB-SubCell"/>
</dbReference>
<dbReference type="PROSITE" id="PS00379">
    <property type="entry name" value="CDP_ALCOHOL_P_TRANSF"/>
    <property type="match status" value="1"/>
</dbReference>
<dbReference type="AlphaFoldDB" id="A0A922N0W1"/>
<organism evidence="21 22">
    <name type="scientific">Spodoptera exigua</name>
    <name type="common">Beet armyworm</name>
    <name type="synonym">Noctua fulgens</name>
    <dbReference type="NCBI Taxonomy" id="7107"/>
    <lineage>
        <taxon>Eukaryota</taxon>
        <taxon>Metazoa</taxon>
        <taxon>Ecdysozoa</taxon>
        <taxon>Arthropoda</taxon>
        <taxon>Hexapoda</taxon>
        <taxon>Insecta</taxon>
        <taxon>Pterygota</taxon>
        <taxon>Neoptera</taxon>
        <taxon>Endopterygota</taxon>
        <taxon>Lepidoptera</taxon>
        <taxon>Glossata</taxon>
        <taxon>Ditrysia</taxon>
        <taxon>Noctuoidea</taxon>
        <taxon>Noctuidae</taxon>
        <taxon>Amphipyrinae</taxon>
        <taxon>Spodoptera</taxon>
    </lineage>
</organism>
<evidence type="ECO:0000256" key="2">
    <source>
        <dbReference type="ARBA" id="ARBA00001946"/>
    </source>
</evidence>
<comment type="caution">
    <text evidence="21">The sequence shown here is derived from an EMBL/GenBank/DDBJ whole genome shotgun (WGS) entry which is preliminary data.</text>
</comment>
<gene>
    <name evidence="21" type="ORF">HF086_005219</name>
</gene>
<keyword evidence="6 18" id="KW-0444">Lipid biosynthesis</keyword>
<dbReference type="InterPro" id="IPR000462">
    <property type="entry name" value="CDP-OH_P_trans"/>
</dbReference>
<dbReference type="FunFam" id="1.20.120.1760:FF:000003">
    <property type="entry name" value="CDP-diacylglycerol--inositol 3-phosphatidyltransferase"/>
    <property type="match status" value="1"/>
</dbReference>
<dbReference type="InterPro" id="IPR043130">
    <property type="entry name" value="CDP-OH_PTrfase_TM_dom"/>
</dbReference>
<comment type="cofactor">
    <cofactor evidence="2">
        <name>Mg(2+)</name>
        <dbReference type="ChEBI" id="CHEBI:18420"/>
    </cofactor>
</comment>
<reference evidence="21" key="1">
    <citation type="journal article" date="2021" name="G3 (Bethesda)">
        <title>Genome and transcriptome analysis of the beet armyworm Spodoptera exigua reveals targets for pest control. .</title>
        <authorList>
            <person name="Simon S."/>
            <person name="Breeschoten T."/>
            <person name="Jansen H.J."/>
            <person name="Dirks R.P."/>
            <person name="Schranz M.E."/>
            <person name="Ros V.I.D."/>
        </authorList>
    </citation>
    <scope>NUCLEOTIDE SEQUENCE</scope>
    <source>
        <strain evidence="21">TB_SE_WUR_2020</strain>
    </source>
</reference>
<evidence type="ECO:0000256" key="10">
    <source>
        <dbReference type="ARBA" id="ARBA00022842"/>
    </source>
</evidence>
<evidence type="ECO:0000256" key="3">
    <source>
        <dbReference type="ARBA" id="ARBA00004141"/>
    </source>
</evidence>
<keyword evidence="9" id="KW-0479">Metal-binding</keyword>
<dbReference type="GO" id="GO:0006661">
    <property type="term" value="P:phosphatidylinositol biosynthetic process"/>
    <property type="evidence" value="ECO:0007669"/>
    <property type="project" value="TreeGrafter"/>
</dbReference>
<dbReference type="PANTHER" id="PTHR15362:SF4">
    <property type="entry name" value="CDP-DIACYLGLYCEROL--INOSITOL 3-PHOSPHATIDYLTRANSFERASE"/>
    <property type="match status" value="1"/>
</dbReference>
<evidence type="ECO:0000313" key="21">
    <source>
        <dbReference type="EMBL" id="KAH9645570.1"/>
    </source>
</evidence>
<protein>
    <recommendedName>
        <fullName evidence="17 18">CDP-diacylglycerol--inositol 3-phosphatidyltransferase</fullName>
        <ecNumber evidence="5 18">2.7.8.11</ecNumber>
    </recommendedName>
</protein>
<evidence type="ECO:0000256" key="20">
    <source>
        <dbReference type="SAM" id="Phobius"/>
    </source>
</evidence>
<evidence type="ECO:0000256" key="1">
    <source>
        <dbReference type="ARBA" id="ARBA00001936"/>
    </source>
</evidence>
<name>A0A922N0W1_SPOEX</name>
<evidence type="ECO:0000256" key="9">
    <source>
        <dbReference type="ARBA" id="ARBA00022723"/>
    </source>
</evidence>
<keyword evidence="11 20" id="KW-1133">Transmembrane helix</keyword>
<evidence type="ECO:0000256" key="15">
    <source>
        <dbReference type="ARBA" id="ARBA00023211"/>
    </source>
</evidence>
<evidence type="ECO:0000256" key="17">
    <source>
        <dbReference type="ARBA" id="ARBA00070582"/>
    </source>
</evidence>
<dbReference type="EC" id="2.7.8.11" evidence="5 18"/>
<evidence type="ECO:0000256" key="12">
    <source>
        <dbReference type="ARBA" id="ARBA00023098"/>
    </source>
</evidence>
<comment type="similarity">
    <text evidence="4 18 19">Belongs to the CDP-alcohol phosphatidyltransferase class-I family.</text>
</comment>
<evidence type="ECO:0000256" key="19">
    <source>
        <dbReference type="RuleBase" id="RU003750"/>
    </source>
</evidence>
<keyword evidence="7 18" id="KW-0808">Transferase</keyword>
<dbReference type="PIRSF" id="PIRSF000848">
    <property type="entry name" value="CDP_diag_ino_3_P"/>
    <property type="match status" value="1"/>
</dbReference>
<accession>A0A922N0W1</accession>
<dbReference type="GO" id="GO:0005794">
    <property type="term" value="C:Golgi apparatus"/>
    <property type="evidence" value="ECO:0007669"/>
    <property type="project" value="TreeGrafter"/>
</dbReference>
<evidence type="ECO:0000256" key="4">
    <source>
        <dbReference type="ARBA" id="ARBA00010441"/>
    </source>
</evidence>
<evidence type="ECO:0000256" key="8">
    <source>
        <dbReference type="ARBA" id="ARBA00022692"/>
    </source>
</evidence>
<evidence type="ECO:0000256" key="5">
    <source>
        <dbReference type="ARBA" id="ARBA00013212"/>
    </source>
</evidence>
<sequence length="262" mass="29363">MIKVPSQLPYLLISFDINHFGRSSTFIPNIILKKYFHISALKMTESQENIFLFVPNIIGFGRVILAIISFYFMPTHCILACVCYVTSALLDAIDGHAARYFNQSTKFGAILDQLTDRAGTACLMMTLATFYPQYTFWFQISMAIDITCHWMYLHTVTLQGKASHKFIDMSENPIMRIYYTNKLVLFFMCAGNEAFYAALYVMYFYSGPTVLGIGLYKLIAIISAPVAIVKAGISVLQGVVGAINLSTIDINERAALAAKQKN</sequence>
<dbReference type="PANTHER" id="PTHR15362">
    <property type="entry name" value="PHOSPHATIDYLINOSITOL SYNTHASE"/>
    <property type="match status" value="1"/>
</dbReference>